<keyword evidence="3" id="KW-1185">Reference proteome</keyword>
<dbReference type="Proteomes" id="UP001054902">
    <property type="component" value="Unassembled WGS sequence"/>
</dbReference>
<comment type="caution">
    <text evidence="2">The sequence shown here is derived from an EMBL/GenBank/DDBJ whole genome shotgun (WGS) entry which is preliminary data.</text>
</comment>
<gene>
    <name evidence="2" type="ORF">CTEN210_02375</name>
</gene>
<evidence type="ECO:0000313" key="3">
    <source>
        <dbReference type="Proteomes" id="UP001054902"/>
    </source>
</evidence>
<name>A0AAD3H0M0_9STRA</name>
<dbReference type="Pfam" id="PF10615">
    <property type="entry name" value="DUF2470"/>
    <property type="match status" value="1"/>
</dbReference>
<dbReference type="EMBL" id="BLLK01000022">
    <property type="protein sequence ID" value="GFH45901.1"/>
    <property type="molecule type" value="Genomic_DNA"/>
</dbReference>
<sequence>MSSPEAKIIKHMNEDHELSLFAIVQSKLPRKEKNSTIGVKNCRMKAINQSNMTLSYVSCKGDMCEQKELCVKFDPPMASFEETRSRLVQMHDECVAPSFSWLLTEPLCRMILFAMGGLCYAHYSMDMAEVASQSDIIASVFGEDGYALSYLIKICWFFGAGAHIAEAAYAFFVCQTTLKMKPINSFKWFIVISMVGYPMTSKILDFVRVKESSDEKKQK</sequence>
<dbReference type="PANTHER" id="PTHR37783">
    <property type="entry name" value="MEMBRANE PROTEIN, PUTATIVE (AFU_ORTHOLOGUE AFUA_1G04315)-RELATED"/>
    <property type="match status" value="1"/>
</dbReference>
<reference evidence="2 3" key="1">
    <citation type="journal article" date="2021" name="Sci. Rep.">
        <title>The genome of the diatom Chaetoceros tenuissimus carries an ancient integrated fragment of an extant virus.</title>
        <authorList>
            <person name="Hongo Y."/>
            <person name="Kimura K."/>
            <person name="Takaki Y."/>
            <person name="Yoshida Y."/>
            <person name="Baba S."/>
            <person name="Kobayashi G."/>
            <person name="Nagasaki K."/>
            <person name="Hano T."/>
            <person name="Tomaru Y."/>
        </authorList>
    </citation>
    <scope>NUCLEOTIDE SEQUENCE [LARGE SCALE GENOMIC DNA]</scope>
    <source>
        <strain evidence="2 3">NIES-3715</strain>
    </source>
</reference>
<protein>
    <recommendedName>
        <fullName evidence="1">DUF2470 domain-containing protein</fullName>
    </recommendedName>
</protein>
<dbReference type="InterPro" id="IPR037119">
    <property type="entry name" value="Haem_oxidase_HugZ-like_sf"/>
</dbReference>
<organism evidence="2 3">
    <name type="scientific">Chaetoceros tenuissimus</name>
    <dbReference type="NCBI Taxonomy" id="426638"/>
    <lineage>
        <taxon>Eukaryota</taxon>
        <taxon>Sar</taxon>
        <taxon>Stramenopiles</taxon>
        <taxon>Ochrophyta</taxon>
        <taxon>Bacillariophyta</taxon>
        <taxon>Coscinodiscophyceae</taxon>
        <taxon>Chaetocerotophycidae</taxon>
        <taxon>Chaetocerotales</taxon>
        <taxon>Chaetocerotaceae</taxon>
        <taxon>Chaetoceros</taxon>
    </lineage>
</organism>
<evidence type="ECO:0000259" key="1">
    <source>
        <dbReference type="Pfam" id="PF10615"/>
    </source>
</evidence>
<proteinExistence type="predicted"/>
<dbReference type="Gene3D" id="3.20.180.10">
    <property type="entry name" value="PNP-oxidase-like"/>
    <property type="match status" value="1"/>
</dbReference>
<dbReference type="AlphaFoldDB" id="A0AAD3H0M0"/>
<accession>A0AAD3H0M0</accession>
<dbReference type="InterPro" id="IPR019595">
    <property type="entry name" value="DUF2470"/>
</dbReference>
<dbReference type="Pfam" id="PF14934">
    <property type="entry name" value="TMEM254"/>
    <property type="match status" value="1"/>
</dbReference>
<dbReference type="InterPro" id="IPR028110">
    <property type="entry name" value="TMEM254"/>
</dbReference>
<feature type="domain" description="DUF2470" evidence="1">
    <location>
        <begin position="5"/>
        <end position="90"/>
    </location>
</feature>
<dbReference type="PANTHER" id="PTHR37783:SF1">
    <property type="entry name" value="MEMBRANE PROTEIN, PUTATIVE (AFU_ORTHOLOGUE AFUA_1G04315)-RELATED"/>
    <property type="match status" value="1"/>
</dbReference>
<evidence type="ECO:0000313" key="2">
    <source>
        <dbReference type="EMBL" id="GFH45901.1"/>
    </source>
</evidence>